<dbReference type="AlphaFoldDB" id="A0A8H3HUF2"/>
<proteinExistence type="predicted"/>
<evidence type="ECO:0008006" key="4">
    <source>
        <dbReference type="Google" id="ProtNLM"/>
    </source>
</evidence>
<feature type="coiled-coil region" evidence="1">
    <location>
        <begin position="258"/>
        <end position="299"/>
    </location>
</feature>
<evidence type="ECO:0000256" key="1">
    <source>
        <dbReference type="SAM" id="Coils"/>
    </source>
</evidence>
<protein>
    <recommendedName>
        <fullName evidence="4">Laminin domain protein</fullName>
    </recommendedName>
</protein>
<organism evidence="2 3">
    <name type="scientific">Rhizoctonia solani</name>
    <dbReference type="NCBI Taxonomy" id="456999"/>
    <lineage>
        <taxon>Eukaryota</taxon>
        <taxon>Fungi</taxon>
        <taxon>Dikarya</taxon>
        <taxon>Basidiomycota</taxon>
        <taxon>Agaricomycotina</taxon>
        <taxon>Agaricomycetes</taxon>
        <taxon>Cantharellales</taxon>
        <taxon>Ceratobasidiaceae</taxon>
        <taxon>Rhizoctonia</taxon>
    </lineage>
</organism>
<sequence>MQDPGLLMGLADHLFGAQMARYRSKHSLITFPSDAIYTPPELPTHISVKLQSVSGAPSNDEMIKAQEALRSYQQFSHAPAMFDARVNMELSQHLFDLQMARYMRLAGEHPPGPAPPATARTETLIPVVGRSLNTTEQPIDGTNNAGTGAGTLATHQAPPPAPGPDVREFMDRSNQLAERFNQLLERSNELMERCNQPTHQPNSQTIDERFGQVLERLTQVEHSHRPTEQSDRLTERFNQFFERFNQLVEQASLPAQRANELAERSNELSDRANQLAGQLNQLSGHSNTLSEQANKAQEQFGNVLGNINKVLVRIQHAIVRNHKGNTITAMDCLVNEKGDTHVTSGSIPQEFQVWRSASHMSAWKVPVSIDGVDHSAYVPETFLGSFLRLYGLDGGVPRGGKTKEEKGSDARRLLGQYLSSCLG</sequence>
<gene>
    <name evidence="2" type="ORF">RDB_LOCUS180543</name>
</gene>
<reference evidence="2" key="1">
    <citation type="submission" date="2021-01" db="EMBL/GenBank/DDBJ databases">
        <authorList>
            <person name="Kaushik A."/>
        </authorList>
    </citation>
    <scope>NUCLEOTIDE SEQUENCE</scope>
    <source>
        <strain evidence="2">AG6-10EEA</strain>
    </source>
</reference>
<accession>A0A8H3HUF2</accession>
<name>A0A8H3HUF2_9AGAM</name>
<dbReference type="SUPFAM" id="SSF58104">
    <property type="entry name" value="Methyl-accepting chemotaxis protein (MCP) signaling domain"/>
    <property type="match status" value="1"/>
</dbReference>
<dbReference type="Proteomes" id="UP000663853">
    <property type="component" value="Unassembled WGS sequence"/>
</dbReference>
<evidence type="ECO:0000313" key="2">
    <source>
        <dbReference type="EMBL" id="CAE6536407.1"/>
    </source>
</evidence>
<evidence type="ECO:0000313" key="3">
    <source>
        <dbReference type="Proteomes" id="UP000663853"/>
    </source>
</evidence>
<keyword evidence="1" id="KW-0175">Coiled coil</keyword>
<comment type="caution">
    <text evidence="2">The sequence shown here is derived from an EMBL/GenBank/DDBJ whole genome shotgun (WGS) entry which is preliminary data.</text>
</comment>
<dbReference type="Gene3D" id="1.10.287.950">
    <property type="entry name" value="Methyl-accepting chemotaxis protein"/>
    <property type="match status" value="1"/>
</dbReference>
<dbReference type="EMBL" id="CAJMXA010004171">
    <property type="protein sequence ID" value="CAE6536407.1"/>
    <property type="molecule type" value="Genomic_DNA"/>
</dbReference>